<dbReference type="Proteomes" id="UP000623467">
    <property type="component" value="Unassembled WGS sequence"/>
</dbReference>
<accession>A0A8H6XWE3</accession>
<organism evidence="2 3">
    <name type="scientific">Mycena sanguinolenta</name>
    <dbReference type="NCBI Taxonomy" id="230812"/>
    <lineage>
        <taxon>Eukaryota</taxon>
        <taxon>Fungi</taxon>
        <taxon>Dikarya</taxon>
        <taxon>Basidiomycota</taxon>
        <taxon>Agaricomycotina</taxon>
        <taxon>Agaricomycetes</taxon>
        <taxon>Agaricomycetidae</taxon>
        <taxon>Agaricales</taxon>
        <taxon>Marasmiineae</taxon>
        <taxon>Mycenaceae</taxon>
        <taxon>Mycena</taxon>
    </lineage>
</organism>
<proteinExistence type="predicted"/>
<dbReference type="OrthoDB" id="3172906at2759"/>
<dbReference type="InterPro" id="IPR046522">
    <property type="entry name" value="DUF6699"/>
</dbReference>
<dbReference type="AlphaFoldDB" id="A0A8H6XWE3"/>
<keyword evidence="3" id="KW-1185">Reference proteome</keyword>
<feature type="domain" description="DUF6699" evidence="1">
    <location>
        <begin position="102"/>
        <end position="203"/>
    </location>
</feature>
<name>A0A8H6XWE3_9AGAR</name>
<gene>
    <name evidence="2" type="ORF">MSAN_01735900</name>
</gene>
<evidence type="ECO:0000259" key="1">
    <source>
        <dbReference type="Pfam" id="PF20415"/>
    </source>
</evidence>
<dbReference type="EMBL" id="JACAZH010000016">
    <property type="protein sequence ID" value="KAF7349458.1"/>
    <property type="molecule type" value="Genomic_DNA"/>
</dbReference>
<sequence>MPSSTLTTMSSTMSDLQKTTGARPFVSASRTSYIYVAPHGGSMLQRKSALPHGPRLQPVALPPQITGVTTVTLNPMLRFGSIGTRIDVNFASISVMIDPVVATQWATFPGLPSITLLSSHLPWVITAHASGEFVVVGDVLRAIRQALAIQITEEQVLDRVQRPDEDTNVVIRRGAKRQKVYERGMTRLYLLEGKTRFAGLSESAMGGEVWMLNFV</sequence>
<evidence type="ECO:0000313" key="2">
    <source>
        <dbReference type="EMBL" id="KAF7349458.1"/>
    </source>
</evidence>
<evidence type="ECO:0000313" key="3">
    <source>
        <dbReference type="Proteomes" id="UP000623467"/>
    </source>
</evidence>
<dbReference type="Pfam" id="PF20415">
    <property type="entry name" value="DUF6699"/>
    <property type="match status" value="1"/>
</dbReference>
<reference evidence="2" key="1">
    <citation type="submission" date="2020-05" db="EMBL/GenBank/DDBJ databases">
        <title>Mycena genomes resolve the evolution of fungal bioluminescence.</title>
        <authorList>
            <person name="Tsai I.J."/>
        </authorList>
    </citation>
    <scope>NUCLEOTIDE SEQUENCE</scope>
    <source>
        <strain evidence="2">160909Yilan</strain>
    </source>
</reference>
<protein>
    <recommendedName>
        <fullName evidence="1">DUF6699 domain-containing protein</fullName>
    </recommendedName>
</protein>
<comment type="caution">
    <text evidence="2">The sequence shown here is derived from an EMBL/GenBank/DDBJ whole genome shotgun (WGS) entry which is preliminary data.</text>
</comment>